<organism evidence="1 2">
    <name type="scientific">Pyrenophora teres f. teres</name>
    <dbReference type="NCBI Taxonomy" id="97479"/>
    <lineage>
        <taxon>Eukaryota</taxon>
        <taxon>Fungi</taxon>
        <taxon>Dikarya</taxon>
        <taxon>Ascomycota</taxon>
        <taxon>Pezizomycotina</taxon>
        <taxon>Dothideomycetes</taxon>
        <taxon>Pleosporomycetidae</taxon>
        <taxon>Pleosporales</taxon>
        <taxon>Pleosporineae</taxon>
        <taxon>Pleosporaceae</taxon>
        <taxon>Pyrenophora</taxon>
    </lineage>
</organism>
<gene>
    <name evidence="1" type="ORF">PTTW11_05766</name>
</gene>
<sequence length="263" mass="30671">MTESFAPAVMNATLPHPPLDLRKVLLVHLLVFQEAVFALQIDDFDVIGFDYYTYDYPVYIFQSRSVPGPVDMGRFDNDKVYRAVVMKFHCDNFCVVMERFIQNNIRRLLSIATSVTRIVFKATPAFRAIRQPIIHEDMHSCLLVTEDNNEMILDGTIDQYGLDWRTHWLLTKEAAMASHMGDLDPRDDDEWEEIRKSLSDPYFYHGYWGGVADRRIEELFETLDWECLRGLSEAEIESSIRAIARNKFVGAYEEAQERAQIRR</sequence>
<dbReference type="AlphaFoldDB" id="A0A6S6W1C1"/>
<reference evidence="1" key="1">
    <citation type="submission" date="2021-02" db="EMBL/GenBank/DDBJ databases">
        <authorList>
            <person name="Syme A R."/>
            <person name="Syme A R."/>
            <person name="Moolhuijzen P."/>
        </authorList>
    </citation>
    <scope>NUCLEOTIDE SEQUENCE</scope>
    <source>
        <strain evidence="1">W1-1</strain>
    </source>
</reference>
<accession>A0A6S6W1C1</accession>
<evidence type="ECO:0000313" key="1">
    <source>
        <dbReference type="EMBL" id="CAE7175206.1"/>
    </source>
</evidence>
<dbReference type="Proteomes" id="UP000472372">
    <property type="component" value="Chromosome 5"/>
</dbReference>
<dbReference type="EMBL" id="HG992981">
    <property type="protein sequence ID" value="CAE7175206.1"/>
    <property type="molecule type" value="Genomic_DNA"/>
</dbReference>
<proteinExistence type="predicted"/>
<protein>
    <submittedName>
        <fullName evidence="1">Uncharacterized protein</fullName>
    </submittedName>
</protein>
<name>A0A6S6W1C1_9PLEO</name>
<evidence type="ECO:0000313" key="2">
    <source>
        <dbReference type="Proteomes" id="UP000472372"/>
    </source>
</evidence>